<accession>A0A397VQ29</accession>
<dbReference type="AlphaFoldDB" id="A0A397VQ29"/>
<reference evidence="1 2" key="1">
    <citation type="submission" date="2018-06" db="EMBL/GenBank/DDBJ databases">
        <title>Comparative genomics reveals the genomic features of Rhizophagus irregularis, R. cerebriforme, R. diaphanum and Gigaspora rosea, and their symbiotic lifestyle signature.</title>
        <authorList>
            <person name="Morin E."/>
            <person name="San Clemente H."/>
            <person name="Chen E.C.H."/>
            <person name="De La Providencia I."/>
            <person name="Hainaut M."/>
            <person name="Kuo A."/>
            <person name="Kohler A."/>
            <person name="Murat C."/>
            <person name="Tang N."/>
            <person name="Roy S."/>
            <person name="Loubradou J."/>
            <person name="Henrissat B."/>
            <person name="Grigoriev I.V."/>
            <person name="Corradi N."/>
            <person name="Roux C."/>
            <person name="Martin F.M."/>
        </authorList>
    </citation>
    <scope>NUCLEOTIDE SEQUENCE [LARGE SCALE GENOMIC DNA]</scope>
    <source>
        <strain evidence="1 2">DAOM 194757</strain>
    </source>
</reference>
<keyword evidence="2" id="KW-1185">Reference proteome</keyword>
<name>A0A397VQ29_9GLOM</name>
<organism evidence="1 2">
    <name type="scientific">Gigaspora rosea</name>
    <dbReference type="NCBI Taxonomy" id="44941"/>
    <lineage>
        <taxon>Eukaryota</taxon>
        <taxon>Fungi</taxon>
        <taxon>Fungi incertae sedis</taxon>
        <taxon>Mucoromycota</taxon>
        <taxon>Glomeromycotina</taxon>
        <taxon>Glomeromycetes</taxon>
        <taxon>Diversisporales</taxon>
        <taxon>Gigasporaceae</taxon>
        <taxon>Gigaspora</taxon>
    </lineage>
</organism>
<evidence type="ECO:0000313" key="2">
    <source>
        <dbReference type="Proteomes" id="UP000266673"/>
    </source>
</evidence>
<proteinExistence type="predicted"/>
<dbReference type="Proteomes" id="UP000266673">
    <property type="component" value="Unassembled WGS sequence"/>
</dbReference>
<gene>
    <name evidence="1" type="ORF">C2G38_2176992</name>
</gene>
<comment type="caution">
    <text evidence="1">The sequence shown here is derived from an EMBL/GenBank/DDBJ whole genome shotgun (WGS) entry which is preliminary data.</text>
</comment>
<evidence type="ECO:0000313" key="1">
    <source>
        <dbReference type="EMBL" id="RIB21296.1"/>
    </source>
</evidence>
<dbReference type="EMBL" id="QKWP01000368">
    <property type="protein sequence ID" value="RIB21296.1"/>
    <property type="molecule type" value="Genomic_DNA"/>
</dbReference>
<sequence length="89" mass="10405">MLVDRVNSAWKSSAVKVIHDSNKNGQVIQKLKNHCEIGYKILRSWGVREYQEMINYALKDSLQQNLVQVSQLEWKDKFGILYYIAFDLG</sequence>
<protein>
    <submittedName>
        <fullName evidence="1">Uncharacterized protein</fullName>
    </submittedName>
</protein>